<reference evidence="1" key="1">
    <citation type="journal article" date="2014" name="Int. J. Syst. Evol. Microbiol.">
        <title>Complete genome sequence of Corynebacterium casei LMG S-19264T (=DSM 44701T), isolated from a smear-ripened cheese.</title>
        <authorList>
            <consortium name="US DOE Joint Genome Institute (JGI-PGF)"/>
            <person name="Walter F."/>
            <person name="Albersmeier A."/>
            <person name="Kalinowski J."/>
            <person name="Ruckert C."/>
        </authorList>
    </citation>
    <scope>NUCLEOTIDE SEQUENCE</scope>
    <source>
        <strain evidence="1">KCTC 12344</strain>
    </source>
</reference>
<dbReference type="Gene3D" id="3.40.1350.10">
    <property type="match status" value="1"/>
</dbReference>
<evidence type="ECO:0000313" key="4">
    <source>
        <dbReference type="Proteomes" id="UP000619512"/>
    </source>
</evidence>
<evidence type="ECO:0000313" key="3">
    <source>
        <dbReference type="Proteomes" id="UP000294359"/>
    </source>
</evidence>
<keyword evidence="2" id="KW-0067">ATP-binding</keyword>
<dbReference type="AlphaFoldDB" id="A0A4P7BI34"/>
<dbReference type="RefSeq" id="WP_134386258.1">
    <property type="nucleotide sequence ID" value="NZ_BMWW01000004.1"/>
</dbReference>
<dbReference type="InterPro" id="IPR011856">
    <property type="entry name" value="tRNA_endonuc-like_dom_sf"/>
</dbReference>
<accession>A0A4P7BI34</accession>
<protein>
    <submittedName>
        <fullName evidence="2">ATP-binding protein</fullName>
    </submittedName>
</protein>
<dbReference type="EMBL" id="BMWW01000004">
    <property type="protein sequence ID" value="GGY93040.1"/>
    <property type="molecule type" value="Genomic_DNA"/>
</dbReference>
<evidence type="ECO:0000313" key="1">
    <source>
        <dbReference type="EMBL" id="GGY93040.1"/>
    </source>
</evidence>
<dbReference type="Proteomes" id="UP000619512">
    <property type="component" value="Unassembled WGS sequence"/>
</dbReference>
<dbReference type="GO" id="GO:0005524">
    <property type="term" value="F:ATP binding"/>
    <property type="evidence" value="ECO:0007669"/>
    <property type="project" value="UniProtKB-KW"/>
</dbReference>
<dbReference type="GO" id="GO:0003676">
    <property type="term" value="F:nucleic acid binding"/>
    <property type="evidence" value="ECO:0007669"/>
    <property type="project" value="InterPro"/>
</dbReference>
<keyword evidence="3" id="KW-1185">Reference proteome</keyword>
<dbReference type="EMBL" id="CP038026">
    <property type="protein sequence ID" value="QBQ37777.1"/>
    <property type="molecule type" value="Genomic_DNA"/>
</dbReference>
<dbReference type="Proteomes" id="UP000294359">
    <property type="component" value="Chromosome"/>
</dbReference>
<reference evidence="1" key="3">
    <citation type="submission" date="2022-12" db="EMBL/GenBank/DDBJ databases">
        <authorList>
            <person name="Sun Q."/>
            <person name="Kim S."/>
        </authorList>
    </citation>
    <scope>NUCLEOTIDE SEQUENCE</scope>
    <source>
        <strain evidence="1">KCTC 12344</strain>
    </source>
</reference>
<proteinExistence type="predicted"/>
<dbReference type="SUPFAM" id="SSF55874">
    <property type="entry name" value="ATPase domain of HSP90 chaperone/DNA topoisomerase II/histidine kinase"/>
    <property type="match status" value="1"/>
</dbReference>
<organism evidence="1 4">
    <name type="scientific">Pseudoduganella plicata</name>
    <dbReference type="NCBI Taxonomy" id="321984"/>
    <lineage>
        <taxon>Bacteria</taxon>
        <taxon>Pseudomonadati</taxon>
        <taxon>Pseudomonadota</taxon>
        <taxon>Betaproteobacteria</taxon>
        <taxon>Burkholderiales</taxon>
        <taxon>Oxalobacteraceae</taxon>
        <taxon>Telluria group</taxon>
        <taxon>Pseudoduganella</taxon>
    </lineage>
</organism>
<dbReference type="OrthoDB" id="9816482at2"/>
<sequence>MAAKTARFQVDSRLARLLSQEYPSTEKALKELVDNAWDADAENVYISLPAPMTDAPIVISDDGSGMTQAELESHYLAIARDRRDHRGERTAGKQRLVKGRKGIGKFAGLMAAGEMTLETRTRGTLSRFTLRMKDLAGVEDIEHLPIQIDTEPCDPESHGTTITLHSLHGELAFPDAARMRQVLIFEYGRAAAFAVYVDKKLLGVDDVAGTFTDQTLDVTGVGPIQLRFTIANERSAQRQAGIVLRVDGKVVGKPSFFGLDEREDFPQKLKTKLYGEIEADGLRDHVTAGWDSVIENSSLLLAITEQVQPILIAAFRERYRKEIQLSQARINRSINDRLAAMPEHRREFANKAVRRVLERFYGDEPGKLEQYVHVLLDAIEHAEYGAVLSHIHDASQKDVVAISAALDEFGIADLAMLVSQAKARMQFLDELEALARNPETREVEMHKAIERNLWILGTTFTFFRSNQTLKRTVEEALGRKYDGAKASDRPDLLLNEDLNGTCLLIEFKRPSHALNHDDYIQAISYRHELSKHMAKPISVLLMGGRRSPDFPVGQREAEVEAFAFFDVIASARRAIDWQLSVKHF</sequence>
<gene>
    <name evidence="2" type="ORF">E1742_17560</name>
    <name evidence="1" type="ORF">GCM10007388_28100</name>
</gene>
<keyword evidence="2" id="KW-0547">Nucleotide-binding</keyword>
<reference evidence="2 3" key="2">
    <citation type="submission" date="2019-03" db="EMBL/GenBank/DDBJ databases">
        <title>Draft Genome Sequences of Six Type Strains of the Genus Massilia.</title>
        <authorList>
            <person name="Miess H."/>
            <person name="Frediansyhah A."/>
            <person name="Gross H."/>
        </authorList>
    </citation>
    <scope>NUCLEOTIDE SEQUENCE [LARGE SCALE GENOMIC DNA]</scope>
    <source>
        <strain evidence="2 3">DSM 17505</strain>
    </source>
</reference>
<dbReference type="Pfam" id="PF13589">
    <property type="entry name" value="HATPase_c_3"/>
    <property type="match status" value="1"/>
</dbReference>
<name>A0A4P7BI34_9BURK</name>
<evidence type="ECO:0000313" key="2">
    <source>
        <dbReference type="EMBL" id="QBQ37777.1"/>
    </source>
</evidence>
<dbReference type="InterPro" id="IPR036890">
    <property type="entry name" value="HATPase_C_sf"/>
</dbReference>
<dbReference type="Gene3D" id="3.30.565.10">
    <property type="entry name" value="Histidine kinase-like ATPase, C-terminal domain"/>
    <property type="match status" value="1"/>
</dbReference>